<proteinExistence type="predicted"/>
<feature type="chain" id="PRO_5046967824" description="Secreted protein" evidence="2">
    <location>
        <begin position="28"/>
        <end position="324"/>
    </location>
</feature>
<organism evidence="3 4">
    <name type="scientific">Streptomyces dengpaensis</name>
    <dbReference type="NCBI Taxonomy" id="2049881"/>
    <lineage>
        <taxon>Bacteria</taxon>
        <taxon>Bacillati</taxon>
        <taxon>Actinomycetota</taxon>
        <taxon>Actinomycetes</taxon>
        <taxon>Kitasatosporales</taxon>
        <taxon>Streptomycetaceae</taxon>
        <taxon>Streptomyces</taxon>
    </lineage>
</organism>
<sequence length="324" mass="32549">MRLTARALSVTALAGAALGAAASAAFADPAVEVSPGSVEPGGTVTISVTCDEVDGTPPEYIDATSEGFEAGKVQLRRVPDTGVADTAVPDTGVQGTDVQGTDVPDVGVPDTGVPDTEGSAAAGASVAGTAYSGTARIPPGETVDDGGTAADAGSEWGVDGACPVEPGGTPKQWTASYTVAPRATVAGGTVQNPPTGEREDDLSTGEREDDLSTGEREDDLSTGEREDDLSTGEREDDLSTGERDDDLSTDEREEDSSSDERGEDSSYGEREDEDPATVQRGVDAGEGGAFTGSVPALIAGSVLMAGAVGAAAHRLWRKAGSTDA</sequence>
<feature type="region of interest" description="Disordered" evidence="1">
    <location>
        <begin position="83"/>
        <end position="105"/>
    </location>
</feature>
<evidence type="ECO:0000256" key="1">
    <source>
        <dbReference type="SAM" id="MobiDB-lite"/>
    </source>
</evidence>
<accession>A0ABN5HWD4</accession>
<feature type="compositionally biased region" description="Basic and acidic residues" evidence="1">
    <location>
        <begin position="258"/>
        <end position="269"/>
    </location>
</feature>
<dbReference type="RefSeq" id="WP_099498432.1">
    <property type="nucleotide sequence ID" value="NZ_CP026652.1"/>
</dbReference>
<evidence type="ECO:0008006" key="5">
    <source>
        <dbReference type="Google" id="ProtNLM"/>
    </source>
</evidence>
<keyword evidence="2" id="KW-0732">Signal</keyword>
<protein>
    <recommendedName>
        <fullName evidence="5">Secreted protein</fullName>
    </recommendedName>
</protein>
<feature type="signal peptide" evidence="2">
    <location>
        <begin position="1"/>
        <end position="27"/>
    </location>
</feature>
<name>A0ABN5HWD4_9ACTN</name>
<evidence type="ECO:0000313" key="4">
    <source>
        <dbReference type="Proteomes" id="UP000238413"/>
    </source>
</evidence>
<feature type="region of interest" description="Disordered" evidence="1">
    <location>
        <begin position="131"/>
        <end position="292"/>
    </location>
</feature>
<dbReference type="EMBL" id="CP026652">
    <property type="protein sequence ID" value="AVH55459.1"/>
    <property type="molecule type" value="Genomic_DNA"/>
</dbReference>
<evidence type="ECO:0000256" key="2">
    <source>
        <dbReference type="SAM" id="SignalP"/>
    </source>
</evidence>
<evidence type="ECO:0000313" key="3">
    <source>
        <dbReference type="EMBL" id="AVH55459.1"/>
    </source>
</evidence>
<feature type="compositionally biased region" description="Acidic residues" evidence="1">
    <location>
        <begin position="198"/>
        <end position="257"/>
    </location>
</feature>
<dbReference type="Proteomes" id="UP000238413">
    <property type="component" value="Chromosome"/>
</dbReference>
<feature type="compositionally biased region" description="Low complexity" evidence="1">
    <location>
        <begin position="95"/>
        <end position="105"/>
    </location>
</feature>
<keyword evidence="4" id="KW-1185">Reference proteome</keyword>
<reference evidence="3 4" key="1">
    <citation type="submission" date="2018-02" db="EMBL/GenBank/DDBJ databases">
        <title>Complete genome sequence of Streptomyces dengpaensis, the producer of angucyclines.</title>
        <authorList>
            <person name="Yumei L."/>
        </authorList>
    </citation>
    <scope>NUCLEOTIDE SEQUENCE [LARGE SCALE GENOMIC DNA]</scope>
    <source>
        <strain evidence="3 4">XZHG99</strain>
    </source>
</reference>
<gene>
    <name evidence="3" type="ORF">C4B68_06335</name>
</gene>